<keyword evidence="1" id="KW-0472">Membrane</keyword>
<sequence>MFGSLSPVSSMRNVQCPWEGGRRSGHWKVHGVSGEYASPSHAIVVNESTYSYFLYYVSRGITFSANPSRSVAGAMCCIGTYIWGYGLMRTRRHVHRLVDFMSTLQGIGS</sequence>
<evidence type="ECO:0000313" key="2">
    <source>
        <dbReference type="EMBL" id="KIJ91503.1"/>
    </source>
</evidence>
<reference evidence="2 3" key="1">
    <citation type="submission" date="2014-04" db="EMBL/GenBank/DDBJ databases">
        <authorList>
            <consortium name="DOE Joint Genome Institute"/>
            <person name="Kuo A."/>
            <person name="Kohler A."/>
            <person name="Nagy L.G."/>
            <person name="Floudas D."/>
            <person name="Copeland A."/>
            <person name="Barry K.W."/>
            <person name="Cichocki N."/>
            <person name="Veneault-Fourrey C."/>
            <person name="LaButti K."/>
            <person name="Lindquist E.A."/>
            <person name="Lipzen A."/>
            <person name="Lundell T."/>
            <person name="Morin E."/>
            <person name="Murat C."/>
            <person name="Sun H."/>
            <person name="Tunlid A."/>
            <person name="Henrissat B."/>
            <person name="Grigoriev I.V."/>
            <person name="Hibbett D.S."/>
            <person name="Martin F."/>
            <person name="Nordberg H.P."/>
            <person name="Cantor M.N."/>
            <person name="Hua S.X."/>
        </authorList>
    </citation>
    <scope>NUCLEOTIDE SEQUENCE [LARGE SCALE GENOMIC DNA]</scope>
    <source>
        <strain evidence="2 3">LaAM-08-1</strain>
    </source>
</reference>
<keyword evidence="1" id="KW-1133">Transmembrane helix</keyword>
<keyword evidence="3" id="KW-1185">Reference proteome</keyword>
<protein>
    <submittedName>
        <fullName evidence="2">Uncharacterized protein</fullName>
    </submittedName>
</protein>
<dbReference type="OrthoDB" id="3125294at2759"/>
<organism evidence="2 3">
    <name type="scientific">Laccaria amethystina LaAM-08-1</name>
    <dbReference type="NCBI Taxonomy" id="1095629"/>
    <lineage>
        <taxon>Eukaryota</taxon>
        <taxon>Fungi</taxon>
        <taxon>Dikarya</taxon>
        <taxon>Basidiomycota</taxon>
        <taxon>Agaricomycotina</taxon>
        <taxon>Agaricomycetes</taxon>
        <taxon>Agaricomycetidae</taxon>
        <taxon>Agaricales</taxon>
        <taxon>Agaricineae</taxon>
        <taxon>Hydnangiaceae</taxon>
        <taxon>Laccaria</taxon>
    </lineage>
</organism>
<proteinExistence type="predicted"/>
<gene>
    <name evidence="2" type="ORF">K443DRAFT_654392</name>
</gene>
<keyword evidence="1" id="KW-0812">Transmembrane</keyword>
<name>A0A0C9WTF1_9AGAR</name>
<reference evidence="3" key="2">
    <citation type="submission" date="2015-01" db="EMBL/GenBank/DDBJ databases">
        <title>Evolutionary Origins and Diversification of the Mycorrhizal Mutualists.</title>
        <authorList>
            <consortium name="DOE Joint Genome Institute"/>
            <consortium name="Mycorrhizal Genomics Consortium"/>
            <person name="Kohler A."/>
            <person name="Kuo A."/>
            <person name="Nagy L.G."/>
            <person name="Floudas D."/>
            <person name="Copeland A."/>
            <person name="Barry K.W."/>
            <person name="Cichocki N."/>
            <person name="Veneault-Fourrey C."/>
            <person name="LaButti K."/>
            <person name="Lindquist E.A."/>
            <person name="Lipzen A."/>
            <person name="Lundell T."/>
            <person name="Morin E."/>
            <person name="Murat C."/>
            <person name="Riley R."/>
            <person name="Ohm R."/>
            <person name="Sun H."/>
            <person name="Tunlid A."/>
            <person name="Henrissat B."/>
            <person name="Grigoriev I.V."/>
            <person name="Hibbett D.S."/>
            <person name="Martin F."/>
        </authorList>
    </citation>
    <scope>NUCLEOTIDE SEQUENCE [LARGE SCALE GENOMIC DNA]</scope>
    <source>
        <strain evidence="3">LaAM-08-1</strain>
    </source>
</reference>
<evidence type="ECO:0000313" key="3">
    <source>
        <dbReference type="Proteomes" id="UP000054477"/>
    </source>
</evidence>
<evidence type="ECO:0000256" key="1">
    <source>
        <dbReference type="SAM" id="Phobius"/>
    </source>
</evidence>
<dbReference type="AlphaFoldDB" id="A0A0C9WTF1"/>
<dbReference type="Proteomes" id="UP000054477">
    <property type="component" value="Unassembled WGS sequence"/>
</dbReference>
<dbReference type="EMBL" id="KN838998">
    <property type="protein sequence ID" value="KIJ91503.1"/>
    <property type="molecule type" value="Genomic_DNA"/>
</dbReference>
<accession>A0A0C9WTF1</accession>
<dbReference type="HOGENOM" id="CLU_2184413_0_0_1"/>
<feature type="transmembrane region" description="Helical" evidence="1">
    <location>
        <begin position="70"/>
        <end position="88"/>
    </location>
</feature>